<dbReference type="PANTHER" id="PTHR42928:SF5">
    <property type="entry name" value="BLR1237 PROTEIN"/>
    <property type="match status" value="1"/>
</dbReference>
<evidence type="ECO:0000256" key="2">
    <source>
        <dbReference type="SAM" id="SignalP"/>
    </source>
</evidence>
<keyword evidence="4" id="KW-1185">Reference proteome</keyword>
<protein>
    <recommendedName>
        <fullName evidence="5">Tripartite tricarboxylate transporter family receptor</fullName>
    </recommendedName>
</protein>
<accession>A0A6H2H909</accession>
<comment type="similarity">
    <text evidence="1">Belongs to the UPF0065 (bug) family.</text>
</comment>
<evidence type="ECO:0000256" key="1">
    <source>
        <dbReference type="ARBA" id="ARBA00006987"/>
    </source>
</evidence>
<gene>
    <name evidence="3" type="ORF">HC248_01585</name>
</gene>
<evidence type="ECO:0000313" key="4">
    <source>
        <dbReference type="Proteomes" id="UP000502041"/>
    </source>
</evidence>
<dbReference type="InterPro" id="IPR042100">
    <property type="entry name" value="Bug_dom1"/>
</dbReference>
<sequence>MLIFKNPTKKFLSVGLIAFSVLSFFLTESVFAAENQANKNLVWPSRSIKILVGFSAGSTPDITARILALPLSKALGQAVIVENRPGASGNIAADVVAKASDDHTLGIVINGNLTSAKMLYPQLPYDPAKDFAPISLLTIAPLVLVAPANLPAGPAFFAAAVSGGNQWNYGSVGIGSVSHLGMELLKSKTPGLLPLQVPFPGNPQVITAMLGGQLQMALMGPGVAMPQVRSGKLRAIGLTAGRSALAPEVPSLQEAGGPNLQLEVWNALVGPARLSAAAQSKLAEIVPQILRDPDIRQQLFNQGWQAVVSSPEGLKSRLKDETQLLGNIIKTRGIKLE</sequence>
<dbReference type="PANTHER" id="PTHR42928">
    <property type="entry name" value="TRICARBOXYLATE-BINDING PROTEIN"/>
    <property type="match status" value="1"/>
</dbReference>
<name>A0A6H2H909_9BURK</name>
<dbReference type="PIRSF" id="PIRSF017082">
    <property type="entry name" value="YflP"/>
    <property type="match status" value="1"/>
</dbReference>
<dbReference type="CDD" id="cd07012">
    <property type="entry name" value="PBP2_Bug_TTT"/>
    <property type="match status" value="1"/>
</dbReference>
<feature type="chain" id="PRO_5026211725" description="Tripartite tricarboxylate transporter family receptor" evidence="2">
    <location>
        <begin position="33"/>
        <end position="337"/>
    </location>
</feature>
<evidence type="ECO:0008006" key="5">
    <source>
        <dbReference type="Google" id="ProtNLM"/>
    </source>
</evidence>
<reference evidence="3 4" key="1">
    <citation type="submission" date="2020-04" db="EMBL/GenBank/DDBJ databases">
        <title>Complete genome of a Psychrophilic, Marine, Gas Vacuolate Bacterium Polaromonas vacuolata KCTC 22033T.</title>
        <authorList>
            <person name="Hwang K."/>
            <person name="Kim K.M."/>
        </authorList>
    </citation>
    <scope>NUCLEOTIDE SEQUENCE [LARGE SCALE GENOMIC DNA]</scope>
    <source>
        <strain evidence="3 4">KCTC 22033</strain>
    </source>
</reference>
<evidence type="ECO:0000313" key="3">
    <source>
        <dbReference type="EMBL" id="QJC56283.1"/>
    </source>
</evidence>
<organism evidence="3 4">
    <name type="scientific">Polaromonas vacuolata</name>
    <dbReference type="NCBI Taxonomy" id="37448"/>
    <lineage>
        <taxon>Bacteria</taxon>
        <taxon>Pseudomonadati</taxon>
        <taxon>Pseudomonadota</taxon>
        <taxon>Betaproteobacteria</taxon>
        <taxon>Burkholderiales</taxon>
        <taxon>Comamonadaceae</taxon>
        <taxon>Polaromonas</taxon>
    </lineage>
</organism>
<dbReference type="InterPro" id="IPR005064">
    <property type="entry name" value="BUG"/>
</dbReference>
<dbReference type="Gene3D" id="3.40.190.10">
    <property type="entry name" value="Periplasmic binding protein-like II"/>
    <property type="match status" value="1"/>
</dbReference>
<dbReference type="AlphaFoldDB" id="A0A6H2H909"/>
<dbReference type="EMBL" id="CP051461">
    <property type="protein sequence ID" value="QJC56283.1"/>
    <property type="molecule type" value="Genomic_DNA"/>
</dbReference>
<dbReference type="Gene3D" id="3.40.190.150">
    <property type="entry name" value="Bordetella uptake gene, domain 1"/>
    <property type="match status" value="1"/>
</dbReference>
<dbReference type="KEGG" id="pvac:HC248_01585"/>
<dbReference type="Proteomes" id="UP000502041">
    <property type="component" value="Chromosome"/>
</dbReference>
<proteinExistence type="inferred from homology"/>
<keyword evidence="2" id="KW-0732">Signal</keyword>
<dbReference type="Pfam" id="PF03401">
    <property type="entry name" value="TctC"/>
    <property type="match status" value="1"/>
</dbReference>
<feature type="signal peptide" evidence="2">
    <location>
        <begin position="1"/>
        <end position="32"/>
    </location>
</feature>